<dbReference type="CDD" id="cd13542">
    <property type="entry name" value="PBP2_FutA1_ilke"/>
    <property type="match status" value="1"/>
</dbReference>
<dbReference type="Pfam" id="PF13343">
    <property type="entry name" value="SBP_bac_6"/>
    <property type="match status" value="1"/>
</dbReference>
<dbReference type="SUPFAM" id="SSF53850">
    <property type="entry name" value="Periplasmic binding protein-like II"/>
    <property type="match status" value="1"/>
</dbReference>
<dbReference type="PANTHER" id="PTHR30006:SF15">
    <property type="entry name" value="IRON-UTILIZATION PERIPLASMIC PROTEIN"/>
    <property type="match status" value="1"/>
</dbReference>
<accession>A0A0F9UNY1</accession>
<comment type="similarity">
    <text evidence="1">Belongs to the bacterial solute-binding protein 1 family.</text>
</comment>
<dbReference type="PIRSF" id="PIRSF002825">
    <property type="entry name" value="CfbpA"/>
    <property type="match status" value="1"/>
</dbReference>
<sequence length="350" mass="38872">MSAVEFDDNNNYLGEIMKTVFTLVLGLAASAPAFASDVVNIYSFRQPFLIQPILEDFTKQTGIKTNVVFAKKGLIERVKREGKHSKADLVLTSNFSALIQLEDLKLTQTIKSDSVNSNVPVAFRDGDGQWVALTKRVRNVYSSKERVGALPELTYEDLADPKYKGQICTRSGKHPYNLGLVASMIAHHGEAQTKEWLEGVKANLARKPQGNDRAQVKAVKEGLCNLALGNSYYLGKMLEDKEQKGWAEAVNINFPNQTNRGSHINVSGAVITKYAKNPENALKLIEYMTDSKAQNMYASLNMEYPVKSGVELSSLVASWGSFKEDSLPLDEISKYRPLALKLIDEVKFDL</sequence>
<dbReference type="InterPro" id="IPR026045">
    <property type="entry name" value="Ferric-bd"/>
</dbReference>
<keyword evidence="2" id="KW-0732">Signal</keyword>
<comment type="caution">
    <text evidence="3">The sequence shown here is derived from an EMBL/GenBank/DDBJ whole genome shotgun (WGS) entry which is preliminary data.</text>
</comment>
<protein>
    <submittedName>
        <fullName evidence="3">Uncharacterized protein</fullName>
    </submittedName>
</protein>
<evidence type="ECO:0000256" key="1">
    <source>
        <dbReference type="ARBA" id="ARBA00008520"/>
    </source>
</evidence>
<reference evidence="3" key="1">
    <citation type="journal article" date="2015" name="Nature">
        <title>Complex archaea that bridge the gap between prokaryotes and eukaryotes.</title>
        <authorList>
            <person name="Spang A."/>
            <person name="Saw J.H."/>
            <person name="Jorgensen S.L."/>
            <person name="Zaremba-Niedzwiedzka K."/>
            <person name="Martijn J."/>
            <person name="Lind A.E."/>
            <person name="van Eijk R."/>
            <person name="Schleper C."/>
            <person name="Guy L."/>
            <person name="Ettema T.J."/>
        </authorList>
    </citation>
    <scope>NUCLEOTIDE SEQUENCE</scope>
</reference>
<dbReference type="Gene3D" id="3.40.190.10">
    <property type="entry name" value="Periplasmic binding protein-like II"/>
    <property type="match status" value="2"/>
</dbReference>
<proteinExistence type="inferred from homology"/>
<evidence type="ECO:0000313" key="3">
    <source>
        <dbReference type="EMBL" id="KKN89247.1"/>
    </source>
</evidence>
<dbReference type="GO" id="GO:0030288">
    <property type="term" value="C:outer membrane-bounded periplasmic space"/>
    <property type="evidence" value="ECO:0007669"/>
    <property type="project" value="TreeGrafter"/>
</dbReference>
<name>A0A0F9UNY1_9ZZZZ</name>
<organism evidence="3">
    <name type="scientific">marine sediment metagenome</name>
    <dbReference type="NCBI Taxonomy" id="412755"/>
    <lineage>
        <taxon>unclassified sequences</taxon>
        <taxon>metagenomes</taxon>
        <taxon>ecological metagenomes</taxon>
    </lineage>
</organism>
<gene>
    <name evidence="3" type="ORF">LCGC14_0240630</name>
</gene>
<dbReference type="PANTHER" id="PTHR30006">
    <property type="entry name" value="THIAMINE-BINDING PERIPLASMIC PROTEIN-RELATED"/>
    <property type="match status" value="1"/>
</dbReference>
<dbReference type="EMBL" id="LAZR01000121">
    <property type="protein sequence ID" value="KKN89247.1"/>
    <property type="molecule type" value="Genomic_DNA"/>
</dbReference>
<dbReference type="AlphaFoldDB" id="A0A0F9UNY1"/>
<evidence type="ECO:0000256" key="2">
    <source>
        <dbReference type="ARBA" id="ARBA00022729"/>
    </source>
</evidence>